<dbReference type="InterPro" id="IPR032787">
    <property type="entry name" value="Prok-E2_D"/>
</dbReference>
<evidence type="ECO:0000256" key="1">
    <source>
        <dbReference type="SAM" id="MobiDB-lite"/>
    </source>
</evidence>
<comment type="caution">
    <text evidence="2">The sequence shown here is derived from an EMBL/GenBank/DDBJ whole genome shotgun (WGS) entry which is preliminary data.</text>
</comment>
<keyword evidence="3" id="KW-1185">Reference proteome</keyword>
<dbReference type="InterPro" id="IPR022280">
    <property type="entry name" value="PRTRC_protein-B"/>
</dbReference>
<dbReference type="Proteomes" id="UP001401887">
    <property type="component" value="Unassembled WGS sequence"/>
</dbReference>
<dbReference type="EMBL" id="BAABRP010000002">
    <property type="protein sequence ID" value="GAA5512498.1"/>
    <property type="molecule type" value="Genomic_DNA"/>
</dbReference>
<organism evidence="2 3">
    <name type="scientific">Deinococcus carri</name>
    <dbReference type="NCBI Taxonomy" id="1211323"/>
    <lineage>
        <taxon>Bacteria</taxon>
        <taxon>Thermotogati</taxon>
        <taxon>Deinococcota</taxon>
        <taxon>Deinococci</taxon>
        <taxon>Deinococcales</taxon>
        <taxon>Deinococcaceae</taxon>
        <taxon>Deinococcus</taxon>
    </lineage>
</organism>
<gene>
    <name evidence="2" type="ORF">Dcar01_01212</name>
</gene>
<feature type="region of interest" description="Disordered" evidence="1">
    <location>
        <begin position="84"/>
        <end position="127"/>
    </location>
</feature>
<evidence type="ECO:0008006" key="4">
    <source>
        <dbReference type="Google" id="ProtNLM"/>
    </source>
</evidence>
<protein>
    <recommendedName>
        <fullName evidence="4">PRTRC system protein B</fullName>
    </recommendedName>
</protein>
<evidence type="ECO:0000313" key="2">
    <source>
        <dbReference type="EMBL" id="GAA5512498.1"/>
    </source>
</evidence>
<proteinExistence type="predicted"/>
<dbReference type="NCBIfam" id="TIGR03737">
    <property type="entry name" value="PRTRC_B"/>
    <property type="match status" value="1"/>
</dbReference>
<accession>A0ABP9W908</accession>
<evidence type="ECO:0000313" key="3">
    <source>
        <dbReference type="Proteomes" id="UP001401887"/>
    </source>
</evidence>
<sequence>MLPVQVWQPRTKEFQLQALTHWKARFPAFPEAYRLVATLDVPEPEAVFVICQHFTEEGWLRDPRVRARASSAHSMCALGRRGHAGRQGLARPGLRLGGTAQGMTGDVERRGGGQKGPCRGRRAPAGAPESIVKEVTMQVDIQIDAGRDYQPHAAILVYRDRQSGQTIAEFHPAYRQGQEFHVAEAHPLTSGDVKELLDSLGATALQFVPQHAVAVSALAVAWWTPAQNRAMFFLSHTDQAVNELSGRVFPQPPLLFIARRGSLTVYALAENTRPGADTPLMCAPYFNIFQGHGVCRGTTPYPGHVDAGRTDEWERAFFGSNFTHHAAGTRKITSFGGSHAELWLAAERARTFDPAWLVPAGRTLGEALQ</sequence>
<reference evidence="2 3" key="1">
    <citation type="submission" date="2024-02" db="EMBL/GenBank/DDBJ databases">
        <title>Deinococcus carri NBRC 110142.</title>
        <authorList>
            <person name="Ichikawa N."/>
            <person name="Katano-Makiyama Y."/>
            <person name="Hidaka K."/>
        </authorList>
    </citation>
    <scope>NUCLEOTIDE SEQUENCE [LARGE SCALE GENOMIC DNA]</scope>
    <source>
        <strain evidence="2 3">NBRC 110142</strain>
    </source>
</reference>
<dbReference type="Pfam" id="PF14460">
    <property type="entry name" value="Prok-E2_D"/>
    <property type="match status" value="1"/>
</dbReference>
<name>A0ABP9W908_9DEIO</name>